<dbReference type="RefSeq" id="WP_144773750.1">
    <property type="nucleotide sequence ID" value="NZ_RXIR01000030.1"/>
</dbReference>
<sequence length="295" mass="33060">MRKAIFGHAEYATVNNRIRLALEDKHPLVAVHRGSPGGSIVENTAPAVHAAIVEGADIVEIDVIRSADGAFFVFHDGYEGHYFNLQRSILDLTAAEIESLQYEVFVQAKAKSYGVEKLSTILNRFPNTILNIDRSWSFWDTLLPYLDEFDCADRVLLKAPGDSSSLWFLDRHETPYPFMPIVQDEEELQLALSHSSINTVAVEVLARDDNCYFADASVLRGLKERGFLIHLNALNLANRRNLYLGWDDETSVLIGPDQGWGKLIDQGADMIQTDWPGLLNHYISGRTLSARDDGQ</sequence>
<proteinExistence type="predicted"/>
<dbReference type="Proteomes" id="UP000336646">
    <property type="component" value="Unassembled WGS sequence"/>
</dbReference>
<dbReference type="AlphaFoldDB" id="A0A6C1TWN0"/>
<name>A0A6C1TWN0_9CORY</name>
<dbReference type="Pfam" id="PF03009">
    <property type="entry name" value="GDPD"/>
    <property type="match status" value="1"/>
</dbReference>
<gene>
    <name evidence="2" type="ORF">EKI59_10585</name>
</gene>
<feature type="domain" description="GP-PDE" evidence="1">
    <location>
        <begin position="27"/>
        <end position="295"/>
    </location>
</feature>
<accession>A0A6C1TWN0</accession>
<dbReference type="InterPro" id="IPR017946">
    <property type="entry name" value="PLC-like_Pdiesterase_TIM-brl"/>
</dbReference>
<comment type="caution">
    <text evidence="2">The sequence shown here is derived from an EMBL/GenBank/DDBJ whole genome shotgun (WGS) entry which is preliminary data.</text>
</comment>
<dbReference type="SUPFAM" id="SSF51695">
    <property type="entry name" value="PLC-like phosphodiesterases"/>
    <property type="match status" value="1"/>
</dbReference>
<dbReference type="PANTHER" id="PTHR46211">
    <property type="entry name" value="GLYCEROPHOSPHORYL DIESTER PHOSPHODIESTERASE"/>
    <property type="match status" value="1"/>
</dbReference>
<dbReference type="OrthoDB" id="1854250at2"/>
<evidence type="ECO:0000259" key="1">
    <source>
        <dbReference type="PROSITE" id="PS51704"/>
    </source>
</evidence>
<dbReference type="PROSITE" id="PS51704">
    <property type="entry name" value="GP_PDE"/>
    <property type="match status" value="1"/>
</dbReference>
<dbReference type="Gene3D" id="3.20.20.190">
    <property type="entry name" value="Phosphatidylinositol (PI) phosphodiesterase"/>
    <property type="match status" value="1"/>
</dbReference>
<dbReference type="InterPro" id="IPR030395">
    <property type="entry name" value="GP_PDE_dom"/>
</dbReference>
<dbReference type="GO" id="GO:0006629">
    <property type="term" value="P:lipid metabolic process"/>
    <property type="evidence" value="ECO:0007669"/>
    <property type="project" value="InterPro"/>
</dbReference>
<evidence type="ECO:0000313" key="3">
    <source>
        <dbReference type="Proteomes" id="UP000336646"/>
    </source>
</evidence>
<reference evidence="2 3" key="1">
    <citation type="submission" date="2018-12" db="EMBL/GenBank/DDBJ databases">
        <title>Corynebacterium sanguinis sp. nov., a clinically-associated and environmental corynebacterium.</title>
        <authorList>
            <person name="Gonzales-Siles L."/>
            <person name="Jaen-Luchoro D."/>
            <person name="Cardew S."/>
            <person name="Inganas E."/>
            <person name="Ohlen M."/>
            <person name="Jensie-Markopolous S."/>
            <person name="Pinyeiro-Iglesias B."/>
            <person name="Molin K."/>
            <person name="Skovbjerg S."/>
            <person name="Svensson-Stadler L."/>
            <person name="Funke G."/>
            <person name="Moore E.R.B."/>
        </authorList>
    </citation>
    <scope>NUCLEOTIDE SEQUENCE [LARGE SCALE GENOMIC DNA]</scope>
    <source>
        <strain evidence="2 3">58734</strain>
    </source>
</reference>
<organism evidence="2 3">
    <name type="scientific">Corynebacterium sanguinis</name>
    <dbReference type="NCBI Taxonomy" id="2594913"/>
    <lineage>
        <taxon>Bacteria</taxon>
        <taxon>Bacillati</taxon>
        <taxon>Actinomycetota</taxon>
        <taxon>Actinomycetes</taxon>
        <taxon>Mycobacteriales</taxon>
        <taxon>Corynebacteriaceae</taxon>
        <taxon>Corynebacterium</taxon>
    </lineage>
</organism>
<protein>
    <submittedName>
        <fullName evidence="2">Glycerophosphodiester phosphodiesterase family protein</fullName>
    </submittedName>
</protein>
<dbReference type="GO" id="GO:0008081">
    <property type="term" value="F:phosphoric diester hydrolase activity"/>
    <property type="evidence" value="ECO:0007669"/>
    <property type="project" value="InterPro"/>
</dbReference>
<dbReference type="CDD" id="cd08566">
    <property type="entry name" value="GDPD_AtGDE_like"/>
    <property type="match status" value="1"/>
</dbReference>
<dbReference type="EMBL" id="RXIR01000030">
    <property type="protein sequence ID" value="TVS26417.1"/>
    <property type="molecule type" value="Genomic_DNA"/>
</dbReference>
<evidence type="ECO:0000313" key="2">
    <source>
        <dbReference type="EMBL" id="TVS26417.1"/>
    </source>
</evidence>
<dbReference type="PANTHER" id="PTHR46211:SF14">
    <property type="entry name" value="GLYCEROPHOSPHODIESTER PHOSPHODIESTERASE"/>
    <property type="match status" value="1"/>
</dbReference>